<name>A0AAI8AA33_RICR3</name>
<accession>A0AAI8AA33</accession>
<evidence type="ECO:0000256" key="1">
    <source>
        <dbReference type="SAM" id="MobiDB-lite"/>
    </source>
</evidence>
<feature type="compositionally biased region" description="Basic residues" evidence="1">
    <location>
        <begin position="31"/>
        <end position="41"/>
    </location>
</feature>
<evidence type="ECO:0000313" key="3">
    <source>
        <dbReference type="Proteomes" id="UP000008006"/>
    </source>
</evidence>
<feature type="compositionally biased region" description="Basic and acidic residues" evidence="1">
    <location>
        <begin position="9"/>
        <end position="30"/>
    </location>
</feature>
<dbReference type="AlphaFoldDB" id="A0AAI8AA33"/>
<dbReference type="Proteomes" id="UP000008006">
    <property type="component" value="Chromosome"/>
</dbReference>
<gene>
    <name evidence="2" type="ordered locus">MCC_04200</name>
</gene>
<feature type="region of interest" description="Disordered" evidence="1">
    <location>
        <begin position="1"/>
        <end position="41"/>
    </location>
</feature>
<evidence type="ECO:0000313" key="2">
    <source>
        <dbReference type="EMBL" id="AFC72404.1"/>
    </source>
</evidence>
<organism evidence="2 3">
    <name type="scientific">Rickettsia rhipicephali (strain 3-7-female6-CWPP)</name>
    <dbReference type="NCBI Taxonomy" id="1105113"/>
    <lineage>
        <taxon>Bacteria</taxon>
        <taxon>Pseudomonadati</taxon>
        <taxon>Pseudomonadota</taxon>
        <taxon>Alphaproteobacteria</taxon>
        <taxon>Rickettsiales</taxon>
        <taxon>Rickettsiaceae</taxon>
        <taxon>Rickettsieae</taxon>
        <taxon>Rickettsia</taxon>
        <taxon>spotted fever group</taxon>
    </lineage>
</organism>
<dbReference type="KEGG" id="rre:MCC_04200"/>
<proteinExistence type="predicted"/>
<protein>
    <submittedName>
        <fullName evidence="2">Uncharacterized protein</fullName>
    </submittedName>
</protein>
<dbReference type="EMBL" id="CP003342">
    <property type="protein sequence ID" value="AFC72404.1"/>
    <property type="molecule type" value="Genomic_DNA"/>
</dbReference>
<keyword evidence="3" id="KW-1185">Reference proteome</keyword>
<reference evidence="3" key="1">
    <citation type="submission" date="2012-02" db="EMBL/GenBank/DDBJ databases">
        <title>Complete genome sequence of Rickettsia rhipicephali strain 3-7-female6-CWPP.</title>
        <authorList>
            <person name="Johnson S.L."/>
            <person name="Munk A.C."/>
            <person name="Han S."/>
            <person name="Bruce D.C."/>
            <person name="Dasch G.A."/>
        </authorList>
    </citation>
    <scope>NUCLEOTIDE SEQUENCE [LARGE SCALE GENOMIC DNA]</scope>
    <source>
        <strain evidence="3">3-7-female6-CWPP</strain>
    </source>
</reference>
<dbReference type="RefSeq" id="WP_014408625.1">
    <property type="nucleotide sequence ID" value="NC_017042.1"/>
</dbReference>
<sequence length="41" mass="4628">MLAAQTEELNQKSKYNEGKAEGIEVGETRSKYRNSKRNVIG</sequence>